<dbReference type="Gene3D" id="3.30.1370.100">
    <property type="entry name" value="MutL, C-terminal domain, regulatory subdomain"/>
    <property type="match status" value="1"/>
</dbReference>
<dbReference type="InterPro" id="IPR042121">
    <property type="entry name" value="MutL_C_regsub"/>
</dbReference>
<dbReference type="PROSITE" id="PS00058">
    <property type="entry name" value="DNA_MISMATCH_REPAIR_1"/>
    <property type="match status" value="1"/>
</dbReference>
<dbReference type="GO" id="GO:0016887">
    <property type="term" value="F:ATP hydrolysis activity"/>
    <property type="evidence" value="ECO:0007669"/>
    <property type="project" value="InterPro"/>
</dbReference>
<dbReference type="Gene3D" id="3.30.1540.20">
    <property type="entry name" value="MutL, C-terminal domain, dimerisation subdomain"/>
    <property type="match status" value="1"/>
</dbReference>
<keyword evidence="7" id="KW-0540">Nuclease</keyword>
<dbReference type="InterPro" id="IPR013507">
    <property type="entry name" value="DNA_mismatch_S5_2-like"/>
</dbReference>
<evidence type="ECO:0000256" key="2">
    <source>
        <dbReference type="ARBA" id="ARBA00022763"/>
    </source>
</evidence>
<dbReference type="SMART" id="SM01340">
    <property type="entry name" value="DNA_mis_repair"/>
    <property type="match status" value="1"/>
</dbReference>
<dbReference type="InterPro" id="IPR037198">
    <property type="entry name" value="MutL_C_sf"/>
</dbReference>
<keyword evidence="7" id="KW-0378">Hydrolase</keyword>
<evidence type="ECO:0000256" key="1">
    <source>
        <dbReference type="ARBA" id="ARBA00006082"/>
    </source>
</evidence>
<evidence type="ECO:0000259" key="6">
    <source>
        <dbReference type="SMART" id="SM01340"/>
    </source>
</evidence>
<dbReference type="GO" id="GO:0032300">
    <property type="term" value="C:mismatch repair complex"/>
    <property type="evidence" value="ECO:0007669"/>
    <property type="project" value="InterPro"/>
</dbReference>
<evidence type="ECO:0000313" key="8">
    <source>
        <dbReference type="Proteomes" id="UP000779900"/>
    </source>
</evidence>
<accession>A0A937XDQ4</accession>
<evidence type="ECO:0000259" key="5">
    <source>
        <dbReference type="SMART" id="SM00853"/>
    </source>
</evidence>
<dbReference type="GO" id="GO:0140664">
    <property type="term" value="F:ATP-dependent DNA damage sensor activity"/>
    <property type="evidence" value="ECO:0007669"/>
    <property type="project" value="InterPro"/>
</dbReference>
<proteinExistence type="inferred from homology"/>
<dbReference type="CDD" id="cd16926">
    <property type="entry name" value="HATPase_MutL-MLH-PMS-like"/>
    <property type="match status" value="1"/>
</dbReference>
<dbReference type="GO" id="GO:0006298">
    <property type="term" value="P:mismatch repair"/>
    <property type="evidence" value="ECO:0007669"/>
    <property type="project" value="UniProtKB-UniRule"/>
</dbReference>
<dbReference type="InterPro" id="IPR020667">
    <property type="entry name" value="DNA_mismatch_repair_MutL"/>
</dbReference>
<dbReference type="InterPro" id="IPR036890">
    <property type="entry name" value="HATPase_C_sf"/>
</dbReference>
<dbReference type="Gene3D" id="3.30.230.10">
    <property type="match status" value="1"/>
</dbReference>
<dbReference type="InterPro" id="IPR042120">
    <property type="entry name" value="MutL_C_dimsub"/>
</dbReference>
<comment type="similarity">
    <text evidence="1 4">Belongs to the DNA mismatch repair MutL/HexB family.</text>
</comment>
<dbReference type="CDD" id="cd00782">
    <property type="entry name" value="MutL_Trans"/>
    <property type="match status" value="1"/>
</dbReference>
<protein>
    <recommendedName>
        <fullName evidence="4">DNA mismatch repair protein MutL</fullName>
    </recommendedName>
</protein>
<evidence type="ECO:0000256" key="4">
    <source>
        <dbReference type="HAMAP-Rule" id="MF_00149"/>
    </source>
</evidence>
<dbReference type="SUPFAM" id="SSF54211">
    <property type="entry name" value="Ribosomal protein S5 domain 2-like"/>
    <property type="match status" value="1"/>
</dbReference>
<organism evidence="7 8">
    <name type="scientific">candidate division WOR-3 bacterium</name>
    <dbReference type="NCBI Taxonomy" id="2052148"/>
    <lineage>
        <taxon>Bacteria</taxon>
        <taxon>Bacteria division WOR-3</taxon>
    </lineage>
</organism>
<dbReference type="GO" id="GO:0005524">
    <property type="term" value="F:ATP binding"/>
    <property type="evidence" value="ECO:0007669"/>
    <property type="project" value="InterPro"/>
</dbReference>
<dbReference type="GO" id="GO:0004519">
    <property type="term" value="F:endonuclease activity"/>
    <property type="evidence" value="ECO:0007669"/>
    <property type="project" value="UniProtKB-KW"/>
</dbReference>
<comment type="function">
    <text evidence="4">This protein is involved in the repair of mismatches in DNA. It is required for dam-dependent methyl-directed DNA mismatch repair. May act as a 'molecular matchmaker', a protein that promotes the formation of a stable complex between two or more DNA-binding proteins in an ATP-dependent manner without itself being part of a final effector complex.</text>
</comment>
<dbReference type="InterPro" id="IPR020568">
    <property type="entry name" value="Ribosomal_Su5_D2-typ_SF"/>
</dbReference>
<dbReference type="PANTHER" id="PTHR10073">
    <property type="entry name" value="DNA MISMATCH REPAIR PROTEIN MLH, PMS, MUTL"/>
    <property type="match status" value="1"/>
</dbReference>
<dbReference type="EMBL" id="VGIR01000001">
    <property type="protein sequence ID" value="MBM3330226.1"/>
    <property type="molecule type" value="Genomic_DNA"/>
</dbReference>
<keyword evidence="2 4" id="KW-0227">DNA damage</keyword>
<evidence type="ECO:0000313" key="7">
    <source>
        <dbReference type="EMBL" id="MBM3330226.1"/>
    </source>
</evidence>
<reference evidence="7" key="1">
    <citation type="submission" date="2019-03" db="EMBL/GenBank/DDBJ databases">
        <title>Lake Tanganyika Metagenome-Assembled Genomes (MAGs).</title>
        <authorList>
            <person name="Tran P."/>
        </authorList>
    </citation>
    <scope>NUCLEOTIDE SEQUENCE</scope>
    <source>
        <strain evidence="7">K_DeepCast_150m_m2_040</strain>
    </source>
</reference>
<dbReference type="PANTHER" id="PTHR10073:SF12">
    <property type="entry name" value="DNA MISMATCH REPAIR PROTEIN MLH1"/>
    <property type="match status" value="1"/>
</dbReference>
<dbReference type="NCBIfam" id="TIGR00585">
    <property type="entry name" value="mutl"/>
    <property type="match status" value="1"/>
</dbReference>
<dbReference type="InterPro" id="IPR002099">
    <property type="entry name" value="MutL/Mlh/PMS"/>
</dbReference>
<dbReference type="InterPro" id="IPR014762">
    <property type="entry name" value="DNA_mismatch_repair_CS"/>
</dbReference>
<dbReference type="Pfam" id="PF08676">
    <property type="entry name" value="MutL_C"/>
    <property type="match status" value="1"/>
</dbReference>
<feature type="domain" description="MutL C-terminal dimerisation" evidence="5">
    <location>
        <begin position="356"/>
        <end position="493"/>
    </location>
</feature>
<dbReference type="FunFam" id="3.30.565.10:FF:000003">
    <property type="entry name" value="DNA mismatch repair endonuclease MutL"/>
    <property type="match status" value="1"/>
</dbReference>
<dbReference type="SUPFAM" id="SSF55874">
    <property type="entry name" value="ATPase domain of HSP90 chaperone/DNA topoisomerase II/histidine kinase"/>
    <property type="match status" value="1"/>
</dbReference>
<dbReference type="Proteomes" id="UP000779900">
    <property type="component" value="Unassembled WGS sequence"/>
</dbReference>
<name>A0A937XDQ4_UNCW3</name>
<dbReference type="InterPro" id="IPR038973">
    <property type="entry name" value="MutL/Mlh/Pms-like"/>
</dbReference>
<feature type="domain" description="DNA mismatch repair protein S5" evidence="6">
    <location>
        <begin position="212"/>
        <end position="329"/>
    </location>
</feature>
<gene>
    <name evidence="4 7" type="primary">mutL</name>
    <name evidence="7" type="ORF">FJY68_00060</name>
</gene>
<dbReference type="Pfam" id="PF13589">
    <property type="entry name" value="HATPase_c_3"/>
    <property type="match status" value="1"/>
</dbReference>
<keyword evidence="3 4" id="KW-0234">DNA repair</keyword>
<evidence type="ECO:0000256" key="3">
    <source>
        <dbReference type="ARBA" id="ARBA00023204"/>
    </source>
</evidence>
<dbReference type="SMART" id="SM00853">
    <property type="entry name" value="MutL_C"/>
    <property type="match status" value="1"/>
</dbReference>
<dbReference type="InterPro" id="IPR014721">
    <property type="entry name" value="Ribsml_uS5_D2-typ_fold_subgr"/>
</dbReference>
<dbReference type="AlphaFoldDB" id="A0A937XDQ4"/>
<dbReference type="HAMAP" id="MF_00149">
    <property type="entry name" value="DNA_mis_repair"/>
    <property type="match status" value="1"/>
</dbReference>
<sequence>MSERRRVKLLPEETVRRIAAGEVIVRPANAIKELIENSLDAGSTEIRIEVKQGGKNLIKVSDNGCGMTRDDVRLAVARHATSKLNTAEDLTRITTYGFRGEALASIGAVTRLTIETNADEAGPGTQVEVEGGETKGINEIARPRGTTITSRMLFFNLPVRRAFMKSDNYESRLVVEAVRNYAIAFPTVGFTLISNDREVMRLGLAASVKDRIKALFEKRVVERLVEMKIDNPLLSLTGFLAEPTRSRSFYEVQAIFMNKRPVRNPTVVRAVYEGYGPVLTGNNPDFVLFIETDPSRLDVNLHPTKQEIRFADERFLFDFVSEAVRQGLGIQRGKETADADFLYQRGFVPEDAAPQEFWQLHNTYILAQVTSGYVIVDQHAAHERILFEEVMKGREDVAPQGLLFPITLELTAEEFEAYERAKDRLAKMGVEVAPYSGRTVAVETVPAGSFMGREEVQELFANLAKVKPGDAGFGTELAKVIACKGAVKAGQRLTTPEMESIINRLFACKEPYFCPHGRPAIIKITVGELERRFGRT</sequence>
<dbReference type="GO" id="GO:0030983">
    <property type="term" value="F:mismatched DNA binding"/>
    <property type="evidence" value="ECO:0007669"/>
    <property type="project" value="InterPro"/>
</dbReference>
<dbReference type="SUPFAM" id="SSF118116">
    <property type="entry name" value="DNA mismatch repair protein MutL"/>
    <property type="match status" value="1"/>
</dbReference>
<dbReference type="InterPro" id="IPR014790">
    <property type="entry name" value="MutL_C"/>
</dbReference>
<keyword evidence="7" id="KW-0255">Endonuclease</keyword>
<dbReference type="Pfam" id="PF01119">
    <property type="entry name" value="DNA_mis_repair"/>
    <property type="match status" value="1"/>
</dbReference>
<comment type="caution">
    <text evidence="7">The sequence shown here is derived from an EMBL/GenBank/DDBJ whole genome shotgun (WGS) entry which is preliminary data.</text>
</comment>
<dbReference type="Gene3D" id="3.30.565.10">
    <property type="entry name" value="Histidine kinase-like ATPase, C-terminal domain"/>
    <property type="match status" value="1"/>
</dbReference>